<dbReference type="InterPro" id="IPR037590">
    <property type="entry name" value="WDR24"/>
</dbReference>
<dbReference type="PANTHER" id="PTHR46200:SF1">
    <property type="entry name" value="GATOR COMPLEX PROTEIN WDR24"/>
    <property type="match status" value="1"/>
</dbReference>
<dbReference type="GO" id="GO:0005829">
    <property type="term" value="C:cytosol"/>
    <property type="evidence" value="ECO:0007669"/>
    <property type="project" value="TreeGrafter"/>
</dbReference>
<reference evidence="14" key="1">
    <citation type="journal article" date="2021" name="Open Biol.">
        <title>Shared evolutionary footprints suggest mitochondrial oxidative damage underlies multiple complex I losses in fungi.</title>
        <authorList>
            <person name="Schikora-Tamarit M.A."/>
            <person name="Marcet-Houben M."/>
            <person name="Nosek J."/>
            <person name="Gabaldon T."/>
        </authorList>
    </citation>
    <scope>NUCLEOTIDE SEQUENCE</scope>
    <source>
        <strain evidence="14">CBS2887</strain>
    </source>
</reference>
<dbReference type="GO" id="GO:0005774">
    <property type="term" value="C:vacuolar membrane"/>
    <property type="evidence" value="ECO:0007669"/>
    <property type="project" value="TreeGrafter"/>
</dbReference>
<keyword evidence="5 11" id="KW-0853">WD repeat</keyword>
<dbReference type="Proteomes" id="UP000774326">
    <property type="component" value="Unassembled WGS sequence"/>
</dbReference>
<keyword evidence="6" id="KW-0479">Metal-binding</keyword>
<dbReference type="GO" id="GO:0008270">
    <property type="term" value="F:zinc ion binding"/>
    <property type="evidence" value="ECO:0007669"/>
    <property type="project" value="UniProtKB-KW"/>
</dbReference>
<dbReference type="GO" id="GO:0061700">
    <property type="term" value="C:GATOR2 complex"/>
    <property type="evidence" value="ECO:0007669"/>
    <property type="project" value="TreeGrafter"/>
</dbReference>
<evidence type="ECO:0000256" key="6">
    <source>
        <dbReference type="ARBA" id="ARBA00022723"/>
    </source>
</evidence>
<dbReference type="Gene3D" id="2.130.10.10">
    <property type="entry name" value="YVTN repeat-like/Quinoprotein amine dehydrogenase"/>
    <property type="match status" value="1"/>
</dbReference>
<evidence type="ECO:0000313" key="14">
    <source>
        <dbReference type="EMBL" id="KAH3681167.1"/>
    </source>
</evidence>
<evidence type="ECO:0000256" key="1">
    <source>
        <dbReference type="ARBA" id="ARBA00004116"/>
    </source>
</evidence>
<dbReference type="OrthoDB" id="60955at2759"/>
<evidence type="ECO:0000256" key="7">
    <source>
        <dbReference type="ARBA" id="ARBA00022737"/>
    </source>
</evidence>
<feature type="region of interest" description="Disordered" evidence="12">
    <location>
        <begin position="461"/>
        <end position="528"/>
    </location>
</feature>
<organism evidence="14 15">
    <name type="scientific">Wickerhamomyces pijperi</name>
    <name type="common">Yeast</name>
    <name type="synonym">Pichia pijperi</name>
    <dbReference type="NCBI Taxonomy" id="599730"/>
    <lineage>
        <taxon>Eukaryota</taxon>
        <taxon>Fungi</taxon>
        <taxon>Dikarya</taxon>
        <taxon>Ascomycota</taxon>
        <taxon>Saccharomycotina</taxon>
        <taxon>Saccharomycetes</taxon>
        <taxon>Phaffomycetales</taxon>
        <taxon>Wickerhamomycetaceae</taxon>
        <taxon>Wickerhamomyces</taxon>
    </lineage>
</organism>
<evidence type="ECO:0000256" key="8">
    <source>
        <dbReference type="ARBA" id="ARBA00022771"/>
    </source>
</evidence>
<dbReference type="Pfam" id="PF00400">
    <property type="entry name" value="WD40"/>
    <property type="match status" value="3"/>
</dbReference>
<feature type="compositionally biased region" description="Low complexity" evidence="12">
    <location>
        <begin position="50"/>
        <end position="70"/>
    </location>
</feature>
<dbReference type="PROSITE" id="PS50294">
    <property type="entry name" value="WD_REPEATS_REGION"/>
    <property type="match status" value="2"/>
</dbReference>
<feature type="repeat" description="WD" evidence="11">
    <location>
        <begin position="185"/>
        <end position="227"/>
    </location>
</feature>
<feature type="compositionally biased region" description="Low complexity" evidence="12">
    <location>
        <begin position="486"/>
        <end position="503"/>
    </location>
</feature>
<evidence type="ECO:0000256" key="4">
    <source>
        <dbReference type="ARBA" id="ARBA00022554"/>
    </source>
</evidence>
<keyword evidence="7" id="KW-0677">Repeat</keyword>
<evidence type="ECO:0000256" key="5">
    <source>
        <dbReference type="ARBA" id="ARBA00022574"/>
    </source>
</evidence>
<dbReference type="Pfam" id="PF17120">
    <property type="entry name" value="zf-RING_16"/>
    <property type="match status" value="1"/>
</dbReference>
<comment type="subcellular location">
    <subcellularLocation>
        <location evidence="1">Vacuole</location>
    </subcellularLocation>
</comment>
<sequence length="1055" mass="118000">MSYDPKYDQQQNNSSRSAFARLAFNIYGGKPSISPNRTPAFTKSPPYGHSNQTSSSHNFSNSNSSSSSSANLNNYKSEEWSFKGSSEVVAITKLHDPSENVIISAGKNSLQMIQLDNSSPDSPVAEDLLTANFYAKNKKKLGSILDVKSGHQNYSRLVAASTTTGSIFLFNTEKSNDKSKAITKLADHNRAVNVISFNKIDTHLLLSGSQDGSMKLWDLRARNLKPQLTMNGNSDSVRCLQFSPHNSKKFCAVFDSGILQRWDLRNVSQFDRKFNAHTGPGLTLDWNADLDYVATGGRDKQLQIWNMSGNDMRQYPEHVIYASSPIANVSFRPSANPINNIMNADIAISYLNSEPVVQVYSAKRKYVPLYSIENHEGAITALMWESDRYLFTGSKDKTIVKNDLCFHEKFADNLNIKGSTWNVRDEFVFIDQSKNPFAEEDQDMAESHSSNYNNTLPFFQHSNSSNHLSTSPTASPANPPAPENLSGSSFSSSRPQLSRNSSSMRPSIQRDQSHNSHATHFTTPNYNSRNPSHFLIPVELPIIKSEETLRALCESYEFDPREFDLLEICDINSAVASKYNLARDSRTWKVIKESLIWENKHDLLNPTEVFNSIQTNNINTADGPQNTAADIAINSDEYGSEKYHYSTSNSTNYGKSPTLSDMSTDSIARNRGLATSLDAYDPDLPALRSHLGGFKDSAIHEELVDEAVETGDDVNGKDQAEPVELKWCDVILQEPIEEKKSRSVNGDEGKEEEEEKISEAVSLNTNEEDGEDVFSGSGNMIHSEPIPFSMRTARKSISSLLAFKRSSPSLSVVSSLSNSNYGARELSTSKPNMFTGSSLSSFNHTPPTQTSFLTQQLTAASGENTLRTESIVSAANETTPHVGVSSPPFEPRKLIKKCIEFYIDQGDLVMSSTLLLLFNEKFDLFPSVQRDEILFNYLQFLQRLKLWKVFIKFLYLSKLTEVFGNFSNNVKIFCTKCDKLVVNEATKQKFLTDPTIQFGSWYCENCLNIMRCVYCDEPVKKLNISRLKCGHIGHFHCFESWVLNERMVECPGGCL</sequence>
<feature type="region of interest" description="Disordered" evidence="12">
    <location>
        <begin position="30"/>
        <end position="70"/>
    </location>
</feature>
<proteinExistence type="inferred from homology"/>
<dbReference type="InterPro" id="IPR049566">
    <property type="entry name" value="WDR59_RTC1-like_RING_Znf"/>
</dbReference>
<gene>
    <name evidence="14" type="ORF">WICPIJ_007862</name>
</gene>
<dbReference type="InterPro" id="IPR001841">
    <property type="entry name" value="Znf_RING"/>
</dbReference>
<evidence type="ECO:0000259" key="13">
    <source>
        <dbReference type="PROSITE" id="PS50089"/>
    </source>
</evidence>
<keyword evidence="9" id="KW-0862">Zinc</keyword>
<keyword evidence="15" id="KW-1185">Reference proteome</keyword>
<feature type="repeat" description="WD" evidence="11">
    <location>
        <begin position="274"/>
        <end position="315"/>
    </location>
</feature>
<dbReference type="InterPro" id="IPR036322">
    <property type="entry name" value="WD40_repeat_dom_sf"/>
</dbReference>
<dbReference type="InterPro" id="IPR019775">
    <property type="entry name" value="WD40_repeat_CS"/>
</dbReference>
<dbReference type="GO" id="GO:0016239">
    <property type="term" value="P:positive regulation of macroautophagy"/>
    <property type="evidence" value="ECO:0007669"/>
    <property type="project" value="TreeGrafter"/>
</dbReference>
<dbReference type="AlphaFoldDB" id="A0A9P8PZ06"/>
<name>A0A9P8PZ06_WICPI</name>
<keyword evidence="8 10" id="KW-0863">Zinc-finger</keyword>
<evidence type="ECO:0000256" key="9">
    <source>
        <dbReference type="ARBA" id="ARBA00022833"/>
    </source>
</evidence>
<reference evidence="14" key="2">
    <citation type="submission" date="2021-01" db="EMBL/GenBank/DDBJ databases">
        <authorList>
            <person name="Schikora-Tamarit M.A."/>
        </authorList>
    </citation>
    <scope>NUCLEOTIDE SEQUENCE</scope>
    <source>
        <strain evidence="14">CBS2887</strain>
    </source>
</reference>
<dbReference type="PROSITE" id="PS50089">
    <property type="entry name" value="ZF_RING_2"/>
    <property type="match status" value="1"/>
</dbReference>
<evidence type="ECO:0000256" key="3">
    <source>
        <dbReference type="ARBA" id="ARBA00015098"/>
    </source>
</evidence>
<dbReference type="PANTHER" id="PTHR46200">
    <property type="entry name" value="GATOR COMPLEX PROTEIN WDR24"/>
    <property type="match status" value="1"/>
</dbReference>
<dbReference type="InterPro" id="IPR001680">
    <property type="entry name" value="WD40_rpt"/>
</dbReference>
<protein>
    <recommendedName>
        <fullName evidence="3">Restriction of telomere capping protein 1</fullName>
    </recommendedName>
</protein>
<feature type="domain" description="RING-type" evidence="13">
    <location>
        <begin position="1012"/>
        <end position="1051"/>
    </location>
</feature>
<dbReference type="PROSITE" id="PS50082">
    <property type="entry name" value="WD_REPEATS_2"/>
    <property type="match status" value="2"/>
</dbReference>
<dbReference type="PROSITE" id="PS00678">
    <property type="entry name" value="WD_REPEATS_1"/>
    <property type="match status" value="2"/>
</dbReference>
<evidence type="ECO:0000256" key="10">
    <source>
        <dbReference type="PROSITE-ProRule" id="PRU00175"/>
    </source>
</evidence>
<dbReference type="SUPFAM" id="SSF50978">
    <property type="entry name" value="WD40 repeat-like"/>
    <property type="match status" value="1"/>
</dbReference>
<dbReference type="InterPro" id="IPR015943">
    <property type="entry name" value="WD40/YVTN_repeat-like_dom_sf"/>
</dbReference>
<dbReference type="EMBL" id="JAEUBG010004553">
    <property type="protein sequence ID" value="KAH3681167.1"/>
    <property type="molecule type" value="Genomic_DNA"/>
</dbReference>
<keyword evidence="4" id="KW-0926">Vacuole</keyword>
<dbReference type="GO" id="GO:1904263">
    <property type="term" value="P:positive regulation of TORC1 signaling"/>
    <property type="evidence" value="ECO:0007669"/>
    <property type="project" value="TreeGrafter"/>
</dbReference>
<feature type="region of interest" description="Disordered" evidence="12">
    <location>
        <begin position="738"/>
        <end position="761"/>
    </location>
</feature>
<comment type="similarity">
    <text evidence="2">Belongs to the WD repeat RTC1 family.</text>
</comment>
<comment type="caution">
    <text evidence="14">The sequence shown here is derived from an EMBL/GenBank/DDBJ whole genome shotgun (WGS) entry which is preliminary data.</text>
</comment>
<feature type="compositionally biased region" description="Polar residues" evidence="12">
    <location>
        <begin position="504"/>
        <end position="528"/>
    </location>
</feature>
<feature type="compositionally biased region" description="Basic and acidic residues" evidence="12">
    <location>
        <begin position="738"/>
        <end position="748"/>
    </location>
</feature>
<evidence type="ECO:0000256" key="12">
    <source>
        <dbReference type="SAM" id="MobiDB-lite"/>
    </source>
</evidence>
<evidence type="ECO:0000313" key="15">
    <source>
        <dbReference type="Proteomes" id="UP000774326"/>
    </source>
</evidence>
<evidence type="ECO:0000256" key="11">
    <source>
        <dbReference type="PROSITE-ProRule" id="PRU00221"/>
    </source>
</evidence>
<accession>A0A9P8PZ06</accession>
<evidence type="ECO:0000256" key="2">
    <source>
        <dbReference type="ARBA" id="ARBA00008863"/>
    </source>
</evidence>
<dbReference type="SMART" id="SM00320">
    <property type="entry name" value="WD40"/>
    <property type="match status" value="5"/>
</dbReference>